<dbReference type="CDD" id="cd15482">
    <property type="entry name" value="Sialidase_non-viral"/>
    <property type="match status" value="1"/>
</dbReference>
<dbReference type="SUPFAM" id="SSF50939">
    <property type="entry name" value="Sialidases"/>
    <property type="match status" value="2"/>
</dbReference>
<organism evidence="2 3">
    <name type="scientific">Candidatus Methylocalor cossyra</name>
    <dbReference type="NCBI Taxonomy" id="3108543"/>
    <lineage>
        <taxon>Bacteria</taxon>
        <taxon>Pseudomonadati</taxon>
        <taxon>Pseudomonadota</taxon>
        <taxon>Gammaproteobacteria</taxon>
        <taxon>Methylococcales</taxon>
        <taxon>Methylococcaceae</taxon>
        <taxon>Candidatus Methylocalor</taxon>
    </lineage>
</organism>
<dbReference type="Gene3D" id="2.120.10.10">
    <property type="match status" value="2"/>
</dbReference>
<evidence type="ECO:0000313" key="2">
    <source>
        <dbReference type="EMBL" id="CAL1240482.1"/>
    </source>
</evidence>
<dbReference type="InterPro" id="IPR036278">
    <property type="entry name" value="Sialidase_sf"/>
</dbReference>
<dbReference type="RefSeq" id="WP_348757075.1">
    <property type="nucleotide sequence ID" value="NZ_OZ026884.1"/>
</dbReference>
<sequence>MTHRHSPSKPRPPRPGKGTIASVSRWGRALLGCLAFAAPGGAGAETLARSYPAIAGLVRIRSLDVVSAGAQLHALIAGSFAQRGDAVAYVRSRDDGRAWTSPVFLDRAGDPPPLARRGNDARLAVKGRQMVAVWQAQGQTPGTGPLRLAISDDAGEHWRPGANPAVGDSQRNQSYPALAFDAAGALHLVWLDDREQNGDTQGLRYARSLDGGRHWQRERTLDPAVCTCCWNRLAPLPDGAIAVLYRDSDPRDMRLALRRGGRWRDVGAVGAFGWQFPGCPHGGGGLAVAAEGAGAILHSLVWTGRDSAPGLFYLRSDDWGEHWSAPARLAGEDGRDGDIAAASVLHLASVFVRKTPTGSPLYAIQSRDGGRRWSDPIPLTPAETAADHPRILATPTGYRVFWTEARPDGGKVWAIAALSR</sequence>
<dbReference type="Proteomes" id="UP001497493">
    <property type="component" value="Chromosome"/>
</dbReference>
<name>A0ABM9NIS5_9GAMM</name>
<feature type="region of interest" description="Disordered" evidence="1">
    <location>
        <begin position="1"/>
        <end position="20"/>
    </location>
</feature>
<proteinExistence type="predicted"/>
<accession>A0ABM9NIS5</accession>
<evidence type="ECO:0000256" key="1">
    <source>
        <dbReference type="SAM" id="MobiDB-lite"/>
    </source>
</evidence>
<dbReference type="EMBL" id="OZ026884">
    <property type="protein sequence ID" value="CAL1240482.1"/>
    <property type="molecule type" value="Genomic_DNA"/>
</dbReference>
<reference evidence="2 3" key="1">
    <citation type="submission" date="2024-04" db="EMBL/GenBank/DDBJ databases">
        <authorList>
            <person name="Cremers G."/>
        </authorList>
    </citation>
    <scope>NUCLEOTIDE SEQUENCE [LARGE SCALE GENOMIC DNA]</scope>
    <source>
        <strain evidence="2">MeCH1-AG</strain>
    </source>
</reference>
<gene>
    <name evidence="2" type="ORF">MECH1_V1_1706</name>
</gene>
<protein>
    <submittedName>
        <fullName evidence="2">BNR repeat-like domain-containing protein</fullName>
    </submittedName>
</protein>
<feature type="compositionally biased region" description="Basic residues" evidence="1">
    <location>
        <begin position="1"/>
        <end position="14"/>
    </location>
</feature>
<evidence type="ECO:0000313" key="3">
    <source>
        <dbReference type="Proteomes" id="UP001497493"/>
    </source>
</evidence>
<keyword evidence="3" id="KW-1185">Reference proteome</keyword>